<evidence type="ECO:0000256" key="1">
    <source>
        <dbReference type="SAM" id="MobiDB-lite"/>
    </source>
</evidence>
<name>A0A517N404_9BACT</name>
<dbReference type="AlphaFoldDB" id="A0A517N404"/>
<dbReference type="InterPro" id="IPR043129">
    <property type="entry name" value="ATPase_NBD"/>
</dbReference>
<dbReference type="OrthoDB" id="9772633at2"/>
<dbReference type="InterPro" id="IPR052519">
    <property type="entry name" value="Euk-type_GlcNAc_Kinase"/>
</dbReference>
<gene>
    <name evidence="3" type="ORF">K227x_02250</name>
</gene>
<dbReference type="PANTHER" id="PTHR43190">
    <property type="entry name" value="N-ACETYL-D-GLUCOSAMINE KINASE"/>
    <property type="match status" value="1"/>
</dbReference>
<protein>
    <submittedName>
        <fullName evidence="3">BadF/BadG/BcrA/BcrD ATPase family protein</fullName>
    </submittedName>
</protein>
<dbReference type="InterPro" id="IPR002731">
    <property type="entry name" value="ATPase_BadF"/>
</dbReference>
<feature type="region of interest" description="Disordered" evidence="1">
    <location>
        <begin position="43"/>
        <end position="62"/>
    </location>
</feature>
<accession>A0A517N404</accession>
<sequence length="331" mass="33431">MNTQGQSAGVDAAGGGDAANAGYVLGVDGGGSTTNTWLARCGQTTSPEPVGTGQSGPSNPRVVGFETASQNVAQSIQQALASAQIESHQVRSLCLGIAGCDRAHELTQWEDWAHAHRIASDRVLVTNDAVPVIFAAAPDGNGIALISGTGSLALGRCPSGSPTRCGGWGPLMGDEGSGYAIAVNGLRAATQAADGRGNATKLLERFCEALGVSAPQQMIPVIYGGQYDRAKIASLASVVFGAAADGDAIATSIIASAAADLAAMVAAVVRKQGTPAIQLTLAATGGVLLNQPDLLVQITAHLAKQSVVFRNTQLISHPVSGAVQMAWNALN</sequence>
<dbReference type="KEGG" id="rlc:K227x_02250"/>
<keyword evidence="4" id="KW-1185">Reference proteome</keyword>
<dbReference type="EMBL" id="CP036525">
    <property type="protein sequence ID" value="QDT01856.1"/>
    <property type="molecule type" value="Genomic_DNA"/>
</dbReference>
<dbReference type="CDD" id="cd24007">
    <property type="entry name" value="ASKHA_NBD_eukNAGK-like"/>
    <property type="match status" value="1"/>
</dbReference>
<feature type="domain" description="ATPase BadF/BadG/BcrA/BcrD type" evidence="2">
    <location>
        <begin position="25"/>
        <end position="294"/>
    </location>
</feature>
<dbReference type="Proteomes" id="UP000318538">
    <property type="component" value="Chromosome"/>
</dbReference>
<dbReference type="SUPFAM" id="SSF53067">
    <property type="entry name" value="Actin-like ATPase domain"/>
    <property type="match status" value="2"/>
</dbReference>
<dbReference type="Pfam" id="PF01869">
    <property type="entry name" value="BcrAD_BadFG"/>
    <property type="match status" value="1"/>
</dbReference>
<reference evidence="3 4" key="1">
    <citation type="submission" date="2019-02" db="EMBL/GenBank/DDBJ databases">
        <title>Deep-cultivation of Planctomycetes and their phenomic and genomic characterization uncovers novel biology.</title>
        <authorList>
            <person name="Wiegand S."/>
            <person name="Jogler M."/>
            <person name="Boedeker C."/>
            <person name="Pinto D."/>
            <person name="Vollmers J."/>
            <person name="Rivas-Marin E."/>
            <person name="Kohn T."/>
            <person name="Peeters S.H."/>
            <person name="Heuer A."/>
            <person name="Rast P."/>
            <person name="Oberbeckmann S."/>
            <person name="Bunk B."/>
            <person name="Jeske O."/>
            <person name="Meyerdierks A."/>
            <person name="Storesund J.E."/>
            <person name="Kallscheuer N."/>
            <person name="Luecker S."/>
            <person name="Lage O.M."/>
            <person name="Pohl T."/>
            <person name="Merkel B.J."/>
            <person name="Hornburger P."/>
            <person name="Mueller R.-W."/>
            <person name="Bruemmer F."/>
            <person name="Labrenz M."/>
            <person name="Spormann A.M."/>
            <person name="Op den Camp H."/>
            <person name="Overmann J."/>
            <person name="Amann R."/>
            <person name="Jetten M.S.M."/>
            <person name="Mascher T."/>
            <person name="Medema M.H."/>
            <person name="Devos D.P."/>
            <person name="Kaster A.-K."/>
            <person name="Ovreas L."/>
            <person name="Rohde M."/>
            <person name="Galperin M.Y."/>
            <person name="Jogler C."/>
        </authorList>
    </citation>
    <scope>NUCLEOTIDE SEQUENCE [LARGE SCALE GENOMIC DNA]</scope>
    <source>
        <strain evidence="3 4">K22_7</strain>
    </source>
</reference>
<proteinExistence type="predicted"/>
<dbReference type="Gene3D" id="3.30.420.40">
    <property type="match status" value="2"/>
</dbReference>
<organism evidence="3 4">
    <name type="scientific">Rubripirellula lacrimiformis</name>
    <dbReference type="NCBI Taxonomy" id="1930273"/>
    <lineage>
        <taxon>Bacteria</taxon>
        <taxon>Pseudomonadati</taxon>
        <taxon>Planctomycetota</taxon>
        <taxon>Planctomycetia</taxon>
        <taxon>Pirellulales</taxon>
        <taxon>Pirellulaceae</taxon>
        <taxon>Rubripirellula</taxon>
    </lineage>
</organism>
<dbReference type="PANTHER" id="PTHR43190:SF3">
    <property type="entry name" value="N-ACETYL-D-GLUCOSAMINE KINASE"/>
    <property type="match status" value="1"/>
</dbReference>
<evidence type="ECO:0000313" key="3">
    <source>
        <dbReference type="EMBL" id="QDT01856.1"/>
    </source>
</evidence>
<evidence type="ECO:0000259" key="2">
    <source>
        <dbReference type="Pfam" id="PF01869"/>
    </source>
</evidence>
<evidence type="ECO:0000313" key="4">
    <source>
        <dbReference type="Proteomes" id="UP000318538"/>
    </source>
</evidence>
<dbReference type="RefSeq" id="WP_145167681.1">
    <property type="nucleotide sequence ID" value="NZ_CP036525.1"/>
</dbReference>